<reference evidence="2" key="1">
    <citation type="journal article" date="2002" name="Nature">
        <title>The genome sequence and structure of rice chromosome 1.</title>
        <authorList>
            <person name="Sasaki T."/>
            <person name="Matsumoto T."/>
            <person name="Yamamoto K."/>
            <person name="Sakata K."/>
            <person name="Baba T."/>
            <person name="Katayose Y."/>
            <person name="Wu J."/>
            <person name="Niimura Y."/>
            <person name="Cheng Z."/>
            <person name="Nagamura Y."/>
            <person name="Antonio B.A."/>
            <person name="Kanamori H."/>
            <person name="Hosokawa S."/>
            <person name="Masukawa M."/>
            <person name="Arikawa K."/>
            <person name="Chiden Y."/>
            <person name="Hayashi M."/>
            <person name="Okamoto M."/>
            <person name="Ando T."/>
            <person name="Aoki H."/>
            <person name="Arita K."/>
            <person name="Hamada M."/>
            <person name="Harada C."/>
            <person name="Hijishita S."/>
            <person name="Honda M."/>
            <person name="Ichikawa Y."/>
            <person name="Idonuma A."/>
            <person name="Iijima M."/>
            <person name="Ikeda M."/>
            <person name="Ikeno M."/>
            <person name="Itoh S."/>
            <person name="Itoh T."/>
            <person name="Itoh Y."/>
            <person name="Itoh Y."/>
            <person name="Iwabuchi A."/>
            <person name="Kamiya K."/>
            <person name="Karasawa W."/>
            <person name="Katagiri S."/>
            <person name="Kikuta A."/>
            <person name="Kobayashi N."/>
            <person name="Kono I."/>
            <person name="Machita K."/>
            <person name="Maehara T."/>
            <person name="Mizuno H."/>
            <person name="Mizubayashi T."/>
            <person name="Mukai Y."/>
            <person name="Nagasaki H."/>
            <person name="Nakashima M."/>
            <person name="Nakama Y."/>
            <person name="Nakamichi Y."/>
            <person name="Nakamura M."/>
            <person name="Namiki N."/>
            <person name="Negishi M."/>
            <person name="Ohta I."/>
            <person name="Ono N."/>
            <person name="Saji S."/>
            <person name="Sakai K."/>
            <person name="Shibata M."/>
            <person name="Shimokawa T."/>
            <person name="Shomura A."/>
            <person name="Song J."/>
            <person name="Takazaki Y."/>
            <person name="Terasawa K."/>
            <person name="Tsuji K."/>
            <person name="Waki K."/>
            <person name="Yamagata H."/>
            <person name="Yamane H."/>
            <person name="Yoshiki S."/>
            <person name="Yoshihara R."/>
            <person name="Yukawa K."/>
            <person name="Zhong H."/>
            <person name="Iwama H."/>
            <person name="Endo T."/>
            <person name="Ito H."/>
            <person name="Hahn J.H."/>
            <person name="Kim H.I."/>
            <person name="Eun M.Y."/>
            <person name="Yano M."/>
            <person name="Jiang J."/>
            <person name="Gojobori T."/>
        </authorList>
    </citation>
    <scope>NUCLEOTIDE SEQUENCE</scope>
</reference>
<name>Q7F0U0_ORYSJ</name>
<feature type="region of interest" description="Disordered" evidence="1">
    <location>
        <begin position="139"/>
        <end position="180"/>
    </location>
</feature>
<accession>Q7F0U0</accession>
<protein>
    <submittedName>
        <fullName evidence="2">OJ1116_C07.5 protein</fullName>
    </submittedName>
</protein>
<gene>
    <name evidence="2" type="primary">OJ1116_C07.5</name>
</gene>
<sequence>MSNYQMDVEQNLDIDITNRGWLADAHGGGLLLLLANAAGDVIPGSLPPGRGGGGVVVLGRGGGAPGGGADVAVEAGHVAVGEGGGHGGERVEGVAAEDGVGGGLAEFLQRDLAPSPLGHKPSPQPLHAAALLRAAALSHRIKSDSKPPKNLKRTVLETATREDEQDGDARWAITEPDDTI</sequence>
<dbReference type="AlphaFoldDB" id="Q7F0U0"/>
<proteinExistence type="predicted"/>
<dbReference type="Proteomes" id="UP000817658">
    <property type="component" value="Chromosome 1"/>
</dbReference>
<organism evidence="2">
    <name type="scientific">Oryza sativa subsp. japonica</name>
    <name type="common">Rice</name>
    <dbReference type="NCBI Taxonomy" id="39947"/>
    <lineage>
        <taxon>Eukaryota</taxon>
        <taxon>Viridiplantae</taxon>
        <taxon>Streptophyta</taxon>
        <taxon>Embryophyta</taxon>
        <taxon>Tracheophyta</taxon>
        <taxon>Spermatophyta</taxon>
        <taxon>Magnoliopsida</taxon>
        <taxon>Liliopsida</taxon>
        <taxon>Poales</taxon>
        <taxon>Poaceae</taxon>
        <taxon>BOP clade</taxon>
        <taxon>Oryzoideae</taxon>
        <taxon>Oryzeae</taxon>
        <taxon>Oryzinae</taxon>
        <taxon>Oryza</taxon>
        <taxon>Oryza sativa</taxon>
    </lineage>
</organism>
<evidence type="ECO:0000313" key="2">
    <source>
        <dbReference type="EMBL" id="BAC00688.1"/>
    </source>
</evidence>
<evidence type="ECO:0000256" key="1">
    <source>
        <dbReference type="SAM" id="MobiDB-lite"/>
    </source>
</evidence>
<dbReference type="EMBL" id="AP004253">
    <property type="protein sequence ID" value="BAC00688.1"/>
    <property type="molecule type" value="Genomic_DNA"/>
</dbReference>